<evidence type="ECO:0000259" key="4">
    <source>
        <dbReference type="Pfam" id="PF00561"/>
    </source>
</evidence>
<dbReference type="Gene3D" id="3.40.50.1820">
    <property type="entry name" value="alpha/beta hydrolase"/>
    <property type="match status" value="1"/>
</dbReference>
<keyword evidence="1 5" id="KW-0378">Hydrolase</keyword>
<accession>A0AAD7BE99</accession>
<evidence type="ECO:0000256" key="2">
    <source>
        <dbReference type="ARBA" id="ARBA00038334"/>
    </source>
</evidence>
<name>A0AAD7BE99_9AGAR</name>
<feature type="signal peptide" evidence="3">
    <location>
        <begin position="1"/>
        <end position="21"/>
    </location>
</feature>
<proteinExistence type="inferred from homology"/>
<dbReference type="InterPro" id="IPR029058">
    <property type="entry name" value="AB_hydrolase_fold"/>
</dbReference>
<protein>
    <submittedName>
        <fullName evidence="5">Alpha/Beta hydrolase protein</fullName>
    </submittedName>
</protein>
<gene>
    <name evidence="5" type="ORF">FB45DRAFT_931681</name>
</gene>
<dbReference type="AlphaFoldDB" id="A0AAD7BE99"/>
<evidence type="ECO:0000313" key="6">
    <source>
        <dbReference type="Proteomes" id="UP001221142"/>
    </source>
</evidence>
<evidence type="ECO:0000313" key="5">
    <source>
        <dbReference type="EMBL" id="KAJ7618451.1"/>
    </source>
</evidence>
<dbReference type="PRINTS" id="PR00412">
    <property type="entry name" value="EPOXHYDRLASE"/>
</dbReference>
<dbReference type="PANTHER" id="PTHR43329">
    <property type="entry name" value="EPOXIDE HYDROLASE"/>
    <property type="match status" value="1"/>
</dbReference>
<organism evidence="5 6">
    <name type="scientific">Roridomyces roridus</name>
    <dbReference type="NCBI Taxonomy" id="1738132"/>
    <lineage>
        <taxon>Eukaryota</taxon>
        <taxon>Fungi</taxon>
        <taxon>Dikarya</taxon>
        <taxon>Basidiomycota</taxon>
        <taxon>Agaricomycotina</taxon>
        <taxon>Agaricomycetes</taxon>
        <taxon>Agaricomycetidae</taxon>
        <taxon>Agaricales</taxon>
        <taxon>Marasmiineae</taxon>
        <taxon>Mycenaceae</taxon>
        <taxon>Roridomyces</taxon>
    </lineage>
</organism>
<keyword evidence="3" id="KW-0732">Signal</keyword>
<reference evidence="5" key="1">
    <citation type="submission" date="2023-03" db="EMBL/GenBank/DDBJ databases">
        <title>Massive genome expansion in bonnet fungi (Mycena s.s.) driven by repeated elements and novel gene families across ecological guilds.</title>
        <authorList>
            <consortium name="Lawrence Berkeley National Laboratory"/>
            <person name="Harder C.B."/>
            <person name="Miyauchi S."/>
            <person name="Viragh M."/>
            <person name="Kuo A."/>
            <person name="Thoen E."/>
            <person name="Andreopoulos B."/>
            <person name="Lu D."/>
            <person name="Skrede I."/>
            <person name="Drula E."/>
            <person name="Henrissat B."/>
            <person name="Morin E."/>
            <person name="Kohler A."/>
            <person name="Barry K."/>
            <person name="LaButti K."/>
            <person name="Morin E."/>
            <person name="Salamov A."/>
            <person name="Lipzen A."/>
            <person name="Mereny Z."/>
            <person name="Hegedus B."/>
            <person name="Baldrian P."/>
            <person name="Stursova M."/>
            <person name="Weitz H."/>
            <person name="Taylor A."/>
            <person name="Grigoriev I.V."/>
            <person name="Nagy L.G."/>
            <person name="Martin F."/>
            <person name="Kauserud H."/>
        </authorList>
    </citation>
    <scope>NUCLEOTIDE SEQUENCE</scope>
    <source>
        <strain evidence="5">9284</strain>
    </source>
</reference>
<evidence type="ECO:0000256" key="3">
    <source>
        <dbReference type="SAM" id="SignalP"/>
    </source>
</evidence>
<dbReference type="InterPro" id="IPR000073">
    <property type="entry name" value="AB_hydrolase_1"/>
</dbReference>
<comment type="similarity">
    <text evidence="2">Belongs to the AB hydrolase superfamily. Epoxide hydrolase family.</text>
</comment>
<keyword evidence="6" id="KW-1185">Reference proteome</keyword>
<dbReference type="Proteomes" id="UP001221142">
    <property type="component" value="Unassembled WGS sequence"/>
</dbReference>
<dbReference type="EMBL" id="JARKIF010000019">
    <property type="protein sequence ID" value="KAJ7618451.1"/>
    <property type="molecule type" value="Genomic_DNA"/>
</dbReference>
<feature type="chain" id="PRO_5042122083" evidence="3">
    <location>
        <begin position="22"/>
        <end position="367"/>
    </location>
</feature>
<evidence type="ECO:0000256" key="1">
    <source>
        <dbReference type="ARBA" id="ARBA00022801"/>
    </source>
</evidence>
<sequence length="367" mass="41096">MFTQSFVALAVLSLFSSHVSAADSPFDPRAYAKSTVTCKATNRAEGKEVDLSLSYVDINPSGKRTLLMWHGWPGLWSTWSKQIQEFKDDYRLIVPNVRGFADSAHPGDVQSSATIPDMVGDMACILEHAGVSSAVCMGHDWGGLTCYEAARSRPDLFNWPYVLVEQLAAALPRLTYQIYFKRRTNEAIAELDKDIRRSLRAVFRTHASPPPDAFLQSQTEFLGAWADVAEIPPMPFFTPEEEDYLVEQFSIQGFQYSKSAIFSPQNNESSKYDSDQNRRASWAFANAQGNHTIPQPTLSVLPTQDAVADWALASKIMKSTDYLPNLQTELMDGSHWCHIEHSETFNAIARKWLEQTFGANQGGHDEL</sequence>
<feature type="domain" description="AB hydrolase-1" evidence="4">
    <location>
        <begin position="65"/>
        <end position="156"/>
    </location>
</feature>
<comment type="caution">
    <text evidence="5">The sequence shown here is derived from an EMBL/GenBank/DDBJ whole genome shotgun (WGS) entry which is preliminary data.</text>
</comment>
<dbReference type="Pfam" id="PF00561">
    <property type="entry name" value="Abhydrolase_1"/>
    <property type="match status" value="1"/>
</dbReference>
<dbReference type="GO" id="GO:0016787">
    <property type="term" value="F:hydrolase activity"/>
    <property type="evidence" value="ECO:0007669"/>
    <property type="project" value="UniProtKB-KW"/>
</dbReference>
<dbReference type="SUPFAM" id="SSF53474">
    <property type="entry name" value="alpha/beta-Hydrolases"/>
    <property type="match status" value="1"/>
</dbReference>
<dbReference type="InterPro" id="IPR000639">
    <property type="entry name" value="Epox_hydrolase-like"/>
</dbReference>